<protein>
    <submittedName>
        <fullName evidence="1">Uncharacterized protein</fullName>
    </submittedName>
</protein>
<organism evidence="1 2">
    <name type="scientific">Phakopsora pachyrhizi</name>
    <name type="common">Asian soybean rust disease fungus</name>
    <dbReference type="NCBI Taxonomy" id="170000"/>
    <lineage>
        <taxon>Eukaryota</taxon>
        <taxon>Fungi</taxon>
        <taxon>Dikarya</taxon>
        <taxon>Basidiomycota</taxon>
        <taxon>Pucciniomycotina</taxon>
        <taxon>Pucciniomycetes</taxon>
        <taxon>Pucciniales</taxon>
        <taxon>Phakopsoraceae</taxon>
        <taxon>Phakopsora</taxon>
    </lineage>
</organism>
<sequence>MSGGICTQTLFRPEFLKLKHGKSHPQKEGDKEPAIIIVGFCSKQERGTVIKEFKRSGRKEGQLE</sequence>
<keyword evidence="2" id="KW-1185">Reference proteome</keyword>
<evidence type="ECO:0000313" key="2">
    <source>
        <dbReference type="Proteomes" id="UP001153365"/>
    </source>
</evidence>
<dbReference type="Proteomes" id="UP001153365">
    <property type="component" value="Unassembled WGS sequence"/>
</dbReference>
<proteinExistence type="predicted"/>
<accession>A0AAV0AXJ4</accession>
<comment type="caution">
    <text evidence="1">The sequence shown here is derived from an EMBL/GenBank/DDBJ whole genome shotgun (WGS) entry which is preliminary data.</text>
</comment>
<name>A0AAV0AXJ4_PHAPC</name>
<evidence type="ECO:0000313" key="1">
    <source>
        <dbReference type="EMBL" id="CAH7675050.1"/>
    </source>
</evidence>
<reference evidence="1" key="1">
    <citation type="submission" date="2022-06" db="EMBL/GenBank/DDBJ databases">
        <authorList>
            <consortium name="SYNGENTA / RWTH Aachen University"/>
        </authorList>
    </citation>
    <scope>NUCLEOTIDE SEQUENCE</scope>
</reference>
<dbReference type="EMBL" id="CALTRL010002220">
    <property type="protein sequence ID" value="CAH7675050.1"/>
    <property type="molecule type" value="Genomic_DNA"/>
</dbReference>
<gene>
    <name evidence="1" type="ORF">PPACK8108_LOCUS10008</name>
</gene>
<dbReference type="AlphaFoldDB" id="A0AAV0AXJ4"/>